<name>A0A0F9KY28_9ZZZZ</name>
<organism evidence="1">
    <name type="scientific">marine sediment metagenome</name>
    <dbReference type="NCBI Taxonomy" id="412755"/>
    <lineage>
        <taxon>unclassified sequences</taxon>
        <taxon>metagenomes</taxon>
        <taxon>ecological metagenomes</taxon>
    </lineage>
</organism>
<dbReference type="AlphaFoldDB" id="A0A0F9KY28"/>
<comment type="caution">
    <text evidence="1">The sequence shown here is derived from an EMBL/GenBank/DDBJ whole genome shotgun (WGS) entry which is preliminary data.</text>
</comment>
<evidence type="ECO:0000313" key="1">
    <source>
        <dbReference type="EMBL" id="KKM79726.1"/>
    </source>
</evidence>
<proteinExistence type="predicted"/>
<dbReference type="EMBL" id="LAZR01008296">
    <property type="protein sequence ID" value="KKM79726.1"/>
    <property type="molecule type" value="Genomic_DNA"/>
</dbReference>
<sequence length="74" mass="8360">MALRVRIKGDWFSAGKIGRQVGPNVSCHDLSWTPVLWDDEVDPDWHKTAGLEVEATKEIPTKVWIDAMAHGEDF</sequence>
<gene>
    <name evidence="1" type="ORF">LCGC14_1347130</name>
</gene>
<reference evidence="1" key="1">
    <citation type="journal article" date="2015" name="Nature">
        <title>Complex archaea that bridge the gap between prokaryotes and eukaryotes.</title>
        <authorList>
            <person name="Spang A."/>
            <person name="Saw J.H."/>
            <person name="Jorgensen S.L."/>
            <person name="Zaremba-Niedzwiedzka K."/>
            <person name="Martijn J."/>
            <person name="Lind A.E."/>
            <person name="van Eijk R."/>
            <person name="Schleper C."/>
            <person name="Guy L."/>
            <person name="Ettema T.J."/>
        </authorList>
    </citation>
    <scope>NUCLEOTIDE SEQUENCE</scope>
</reference>
<accession>A0A0F9KY28</accession>
<protein>
    <submittedName>
        <fullName evidence="1">Uncharacterized protein</fullName>
    </submittedName>
</protein>